<keyword evidence="8" id="KW-0234">DNA repair</keyword>
<evidence type="ECO:0000256" key="9">
    <source>
        <dbReference type="ARBA" id="ARBA00023242"/>
    </source>
</evidence>
<name>A0ABP0GCQ7_CLALP</name>
<dbReference type="PANTHER" id="PTHR28643">
    <property type="entry name" value="SWI5-DEPENDENT RECOMBINATION DNA REPAIR PROTEIN 1 HOMOLOG"/>
    <property type="match status" value="1"/>
</dbReference>
<evidence type="ECO:0000256" key="3">
    <source>
        <dbReference type="ARBA" id="ARBA00014688"/>
    </source>
</evidence>
<dbReference type="InterPro" id="IPR018468">
    <property type="entry name" value="SFR1/Mei5"/>
</dbReference>
<evidence type="ECO:0000256" key="8">
    <source>
        <dbReference type="ARBA" id="ARBA00023204"/>
    </source>
</evidence>
<keyword evidence="5" id="KW-0805">Transcription regulation</keyword>
<dbReference type="Proteomes" id="UP001642483">
    <property type="component" value="Unassembled WGS sequence"/>
</dbReference>
<keyword evidence="6" id="KW-0175">Coiled coil</keyword>
<evidence type="ECO:0000313" key="12">
    <source>
        <dbReference type="Proteomes" id="UP001642483"/>
    </source>
</evidence>
<organism evidence="11 12">
    <name type="scientific">Clavelina lepadiformis</name>
    <name type="common">Light-bulb sea squirt</name>
    <name type="synonym">Ascidia lepadiformis</name>
    <dbReference type="NCBI Taxonomy" id="159417"/>
    <lineage>
        <taxon>Eukaryota</taxon>
        <taxon>Metazoa</taxon>
        <taxon>Chordata</taxon>
        <taxon>Tunicata</taxon>
        <taxon>Ascidiacea</taxon>
        <taxon>Aplousobranchia</taxon>
        <taxon>Clavelinidae</taxon>
        <taxon>Clavelina</taxon>
    </lineage>
</organism>
<comment type="caution">
    <text evidence="11">The sequence shown here is derived from an EMBL/GenBank/DDBJ whole genome shotgun (WGS) entry which is preliminary data.</text>
</comment>
<dbReference type="EMBL" id="CAWYQH010000108">
    <property type="protein sequence ID" value="CAK8689572.1"/>
    <property type="molecule type" value="Genomic_DNA"/>
</dbReference>
<protein>
    <recommendedName>
        <fullName evidence="3">Swi5-dependent recombination DNA repair protein 1 homolog</fullName>
    </recommendedName>
    <alternativeName>
        <fullName evidence="10">Meiosis protein 5 homolog</fullName>
    </alternativeName>
</protein>
<keyword evidence="9" id="KW-0539">Nucleus</keyword>
<keyword evidence="4" id="KW-0227">DNA damage</keyword>
<gene>
    <name evidence="11" type="ORF">CVLEPA_LOCUS21558</name>
</gene>
<proteinExistence type="inferred from homology"/>
<evidence type="ECO:0000256" key="4">
    <source>
        <dbReference type="ARBA" id="ARBA00022763"/>
    </source>
</evidence>
<accession>A0ABP0GCQ7</accession>
<dbReference type="PANTHER" id="PTHR28643:SF1">
    <property type="entry name" value="SWI5-DEPENDENT RECOMBINATION DNA REPAIR PROTEIN 1 HOMOLOG"/>
    <property type="match status" value="1"/>
</dbReference>
<dbReference type="Pfam" id="PF10376">
    <property type="entry name" value="Mei5"/>
    <property type="match status" value="1"/>
</dbReference>
<dbReference type="Gene3D" id="6.10.140.1020">
    <property type="match status" value="1"/>
</dbReference>
<keyword evidence="7" id="KW-0804">Transcription</keyword>
<sequence length="156" mass="17716">MCDGFHDEDDAWMLAHIDALDSKSIDSVKNEGPDVSENVRSGNLTSSDIASTALQHSQSKDKQISLKLSLKDQFLSNQENIRKLKLVRTHRNKNNLETLQKLIYKWREACQSALQELLDSSSKPSETTMLQLINYLGIDTKMIQFDPKTQSFLKTS</sequence>
<evidence type="ECO:0000256" key="1">
    <source>
        <dbReference type="ARBA" id="ARBA00004123"/>
    </source>
</evidence>
<evidence type="ECO:0000256" key="6">
    <source>
        <dbReference type="ARBA" id="ARBA00023054"/>
    </source>
</evidence>
<evidence type="ECO:0000256" key="7">
    <source>
        <dbReference type="ARBA" id="ARBA00023163"/>
    </source>
</evidence>
<evidence type="ECO:0000313" key="11">
    <source>
        <dbReference type="EMBL" id="CAK8689572.1"/>
    </source>
</evidence>
<evidence type="ECO:0000256" key="2">
    <source>
        <dbReference type="ARBA" id="ARBA00008729"/>
    </source>
</evidence>
<keyword evidence="12" id="KW-1185">Reference proteome</keyword>
<dbReference type="InterPro" id="IPR042429">
    <property type="entry name" value="SFR1"/>
</dbReference>
<evidence type="ECO:0000256" key="10">
    <source>
        <dbReference type="ARBA" id="ARBA00033234"/>
    </source>
</evidence>
<comment type="subcellular location">
    <subcellularLocation>
        <location evidence="1">Nucleus</location>
    </subcellularLocation>
</comment>
<comment type="similarity">
    <text evidence="2">Belongs to the SFR1/MEI5 family.</text>
</comment>
<evidence type="ECO:0000256" key="5">
    <source>
        <dbReference type="ARBA" id="ARBA00023015"/>
    </source>
</evidence>
<reference evidence="11 12" key="1">
    <citation type="submission" date="2024-02" db="EMBL/GenBank/DDBJ databases">
        <authorList>
            <person name="Daric V."/>
            <person name="Darras S."/>
        </authorList>
    </citation>
    <scope>NUCLEOTIDE SEQUENCE [LARGE SCALE GENOMIC DNA]</scope>
</reference>